<dbReference type="InterPro" id="IPR029063">
    <property type="entry name" value="SAM-dependent_MTases_sf"/>
</dbReference>
<evidence type="ECO:0000259" key="1">
    <source>
        <dbReference type="Pfam" id="PF13649"/>
    </source>
</evidence>
<dbReference type="EMBL" id="DRQG01000024">
    <property type="protein sequence ID" value="HGY54631.1"/>
    <property type="molecule type" value="Genomic_DNA"/>
</dbReference>
<dbReference type="Gene3D" id="3.40.50.150">
    <property type="entry name" value="Vaccinia Virus protein VP39"/>
    <property type="match status" value="1"/>
</dbReference>
<dbReference type="SUPFAM" id="SSF53335">
    <property type="entry name" value="S-adenosyl-L-methionine-dependent methyltransferases"/>
    <property type="match status" value="1"/>
</dbReference>
<organism evidence="2">
    <name type="scientific">Caldithrix abyssi</name>
    <dbReference type="NCBI Taxonomy" id="187145"/>
    <lineage>
        <taxon>Bacteria</taxon>
        <taxon>Pseudomonadati</taxon>
        <taxon>Calditrichota</taxon>
        <taxon>Calditrichia</taxon>
        <taxon>Calditrichales</taxon>
        <taxon>Calditrichaceae</taxon>
        <taxon>Caldithrix</taxon>
    </lineage>
</organism>
<dbReference type="PANTHER" id="PTHR43591:SF110">
    <property type="entry name" value="RHODANESE DOMAIN-CONTAINING PROTEIN"/>
    <property type="match status" value="1"/>
</dbReference>
<sequence>MCKTNGYDTHWYRQWFGTEYLQVYRHRDENDAAELIQLFLRTVKPVPGQRFLDVACGNGRHARILNRYGLRVTGIDLSAPLLRHAQRNTPQHSDLLYIRADMRALPVKTKFDGALSLFTSFGYFAKDAENALVLQEIARVILTGGIYFLDYLNPPFVKEHLIEESVRHSGSIRIKEKRYIENQRVHKEITLDQNDRKKSFHESVRLYSFEEMGRMLLRAGFSVQASYGNYKGETYTTDSERMILFCRKK</sequence>
<feature type="domain" description="Methyltransferase" evidence="1">
    <location>
        <begin position="52"/>
        <end position="145"/>
    </location>
</feature>
<comment type="caution">
    <text evidence="2">The sequence shown here is derived from an EMBL/GenBank/DDBJ whole genome shotgun (WGS) entry which is preliminary data.</text>
</comment>
<keyword evidence="2" id="KW-0489">Methyltransferase</keyword>
<dbReference type="CDD" id="cd02440">
    <property type="entry name" value="AdoMet_MTases"/>
    <property type="match status" value="1"/>
</dbReference>
<reference evidence="2" key="1">
    <citation type="journal article" date="2020" name="mSystems">
        <title>Genome- and Community-Level Interaction Insights into Carbon Utilization and Element Cycling Functions of Hydrothermarchaeota in Hydrothermal Sediment.</title>
        <authorList>
            <person name="Zhou Z."/>
            <person name="Liu Y."/>
            <person name="Xu W."/>
            <person name="Pan J."/>
            <person name="Luo Z.H."/>
            <person name="Li M."/>
        </authorList>
    </citation>
    <scope>NUCLEOTIDE SEQUENCE [LARGE SCALE GENOMIC DNA]</scope>
    <source>
        <strain evidence="2">HyVt-577</strain>
    </source>
</reference>
<keyword evidence="2" id="KW-0808">Transferase</keyword>
<gene>
    <name evidence="2" type="ORF">ENK44_02915</name>
</gene>
<dbReference type="Pfam" id="PF13649">
    <property type="entry name" value="Methyltransf_25"/>
    <property type="match status" value="1"/>
</dbReference>
<accession>A0A7V4WUT0</accession>
<dbReference type="GO" id="GO:0032259">
    <property type="term" value="P:methylation"/>
    <property type="evidence" value="ECO:0007669"/>
    <property type="project" value="UniProtKB-KW"/>
</dbReference>
<dbReference type="AlphaFoldDB" id="A0A7V4WUT0"/>
<proteinExistence type="predicted"/>
<dbReference type="Proteomes" id="UP000885779">
    <property type="component" value="Unassembled WGS sequence"/>
</dbReference>
<dbReference type="Gene3D" id="2.20.25.110">
    <property type="entry name" value="S-adenosyl-L-methionine-dependent methyltransferases"/>
    <property type="match status" value="1"/>
</dbReference>
<name>A0A7V4WUT0_CALAY</name>
<dbReference type="GO" id="GO:0008168">
    <property type="term" value="F:methyltransferase activity"/>
    <property type="evidence" value="ECO:0007669"/>
    <property type="project" value="UniProtKB-KW"/>
</dbReference>
<evidence type="ECO:0000313" key="2">
    <source>
        <dbReference type="EMBL" id="HGY54631.1"/>
    </source>
</evidence>
<dbReference type="PANTHER" id="PTHR43591">
    <property type="entry name" value="METHYLTRANSFERASE"/>
    <property type="match status" value="1"/>
</dbReference>
<protein>
    <submittedName>
        <fullName evidence="2">Class I SAM-dependent methyltransferase</fullName>
    </submittedName>
</protein>
<dbReference type="InterPro" id="IPR041698">
    <property type="entry name" value="Methyltransf_25"/>
</dbReference>